<keyword evidence="2" id="KW-0732">Signal</keyword>
<feature type="compositionally biased region" description="Low complexity" evidence="1">
    <location>
        <begin position="694"/>
        <end position="717"/>
    </location>
</feature>
<dbReference type="RefSeq" id="WP_143141322.1">
    <property type="nucleotide sequence ID" value="NZ_FOMX01000042.1"/>
</dbReference>
<feature type="chain" id="PRO_5011790235" description="Peptidoglycan binding domain-containing protein" evidence="2">
    <location>
        <begin position="40"/>
        <end position="725"/>
    </location>
</feature>
<evidence type="ECO:0000313" key="3">
    <source>
        <dbReference type="EMBL" id="SFF28465.1"/>
    </source>
</evidence>
<keyword evidence="4" id="KW-1185">Reference proteome</keyword>
<proteinExistence type="predicted"/>
<organism evidence="3 4">
    <name type="scientific">Nannocystis exedens</name>
    <dbReference type="NCBI Taxonomy" id="54"/>
    <lineage>
        <taxon>Bacteria</taxon>
        <taxon>Pseudomonadati</taxon>
        <taxon>Myxococcota</taxon>
        <taxon>Polyangia</taxon>
        <taxon>Nannocystales</taxon>
        <taxon>Nannocystaceae</taxon>
        <taxon>Nannocystis</taxon>
    </lineage>
</organism>
<dbReference type="Proteomes" id="UP000199400">
    <property type="component" value="Unassembled WGS sequence"/>
</dbReference>
<feature type="region of interest" description="Disordered" evidence="1">
    <location>
        <begin position="40"/>
        <end position="65"/>
    </location>
</feature>
<protein>
    <recommendedName>
        <fullName evidence="5">Peptidoglycan binding domain-containing protein</fullName>
    </recommendedName>
</protein>
<dbReference type="InterPro" id="IPR038063">
    <property type="entry name" value="Transpep_catalytic_dom"/>
</dbReference>
<dbReference type="SUPFAM" id="SSF141523">
    <property type="entry name" value="L,D-transpeptidase catalytic domain-like"/>
    <property type="match status" value="1"/>
</dbReference>
<dbReference type="EMBL" id="FOMX01000042">
    <property type="protein sequence ID" value="SFF28465.1"/>
    <property type="molecule type" value="Genomic_DNA"/>
</dbReference>
<sequence length="725" mass="80826">MPVSLGRGASPRLVRARPLAARWSAFFALCFACSSTPPADLPSKPAPEVPTGAAAGAAPQASEPAAPPAALVFPKTSQREQPAGHAWVFDGPGAEPKRQEIAAAEAAGYTVIDLGNSWVPYIFSEKTVAVDDTQPNDYRKRYIDLANDRVDADGEPLDKHERNFLELYGIPPTLQVVASEWRAADSEVGPCLQAAGFDPEVLRGWTGGGIAYENKKVGDVRRLARLRAALEKDMKKAKLDPADLEQAKGHPKLGRAYDNWRALQNKVDVVDHAQRRLRCEKMFQSAEGEGTYTKGEFDSATTHALAQFEKKHAIMGWGHFTRENLEALARTQDESAHRRLLRVIEERVVSAAAILEDGSAARWKPKFRWKDRRGEEQPLRDVVRESVDAAVAALDLGTPESARRQLDKLSELGGGNFDELLVAVKLPPRPDYYLEDMAFEVVIDRGDVWYDFPFDSSGKRLSQPRERYPHLTLYTVYEGQKIPLVHWRTTIGSWRSEMYNGGEYYKYKDSDVGPRVWKEIVAAPVWIPPATTPPRELVRRKWKDGRVRTVVNNAEFGPSYTSAYGLVAAYHIKEIKNPDGTLKADFDNSIRTHGSVDYMSILRRYSHGCHRLYNMSAVRLFSFILSHRQFVREGQIKLGFSREFVHEDQTFKISLKTRGYRYKLVQPIAVDVTEGRIKGTRQKPIEGYIPKPSDTPAPADGPAAETPAGPAEAAAPAENNVLSPS</sequence>
<feature type="region of interest" description="Disordered" evidence="1">
    <location>
        <begin position="681"/>
        <end position="725"/>
    </location>
</feature>
<evidence type="ECO:0008006" key="5">
    <source>
        <dbReference type="Google" id="ProtNLM"/>
    </source>
</evidence>
<evidence type="ECO:0000313" key="4">
    <source>
        <dbReference type="Proteomes" id="UP000199400"/>
    </source>
</evidence>
<reference evidence="4" key="1">
    <citation type="submission" date="2016-10" db="EMBL/GenBank/DDBJ databases">
        <authorList>
            <person name="Varghese N."/>
            <person name="Submissions S."/>
        </authorList>
    </citation>
    <scope>NUCLEOTIDE SEQUENCE [LARGE SCALE GENOMIC DNA]</scope>
    <source>
        <strain evidence="4">ATCC 25963</strain>
    </source>
</reference>
<dbReference type="STRING" id="54.SAMN02745121_07922"/>
<feature type="signal peptide" evidence="2">
    <location>
        <begin position="1"/>
        <end position="39"/>
    </location>
</feature>
<dbReference type="AlphaFoldDB" id="A0A1I2HDY7"/>
<accession>A0A1I2HDY7</accession>
<name>A0A1I2HDY7_9BACT</name>
<evidence type="ECO:0000256" key="1">
    <source>
        <dbReference type="SAM" id="MobiDB-lite"/>
    </source>
</evidence>
<evidence type="ECO:0000256" key="2">
    <source>
        <dbReference type="SAM" id="SignalP"/>
    </source>
</evidence>
<gene>
    <name evidence="3" type="ORF">SAMN02745121_07922</name>
</gene>
<feature type="compositionally biased region" description="Low complexity" evidence="1">
    <location>
        <begin position="49"/>
        <end position="65"/>
    </location>
</feature>